<dbReference type="CDD" id="cd12914">
    <property type="entry name" value="PDC1_DGC_like"/>
    <property type="match status" value="1"/>
</dbReference>
<evidence type="ECO:0000259" key="15">
    <source>
        <dbReference type="PROSITE" id="PS50885"/>
    </source>
</evidence>
<feature type="transmembrane region" description="Helical" evidence="12">
    <location>
        <begin position="302"/>
        <end position="321"/>
    </location>
</feature>
<evidence type="ECO:0000313" key="18">
    <source>
        <dbReference type="Proteomes" id="UP001500074"/>
    </source>
</evidence>
<keyword evidence="18" id="KW-1185">Reference proteome</keyword>
<keyword evidence="5 12" id="KW-0812">Transmembrane</keyword>
<dbReference type="PROSITE" id="PS50112">
    <property type="entry name" value="PAS"/>
    <property type="match status" value="1"/>
</dbReference>
<dbReference type="Proteomes" id="UP001500074">
    <property type="component" value="Unassembled WGS sequence"/>
</dbReference>
<keyword evidence="6" id="KW-0547">Nucleotide-binding</keyword>
<protein>
    <recommendedName>
        <fullName evidence="19">Diguanylate cyclase</fullName>
    </recommendedName>
</protein>
<keyword evidence="8" id="KW-0067">ATP-binding</keyword>
<dbReference type="PANTHER" id="PTHR46663:SF4">
    <property type="entry name" value="DIGUANYLATE CYCLASE DGCT-RELATED"/>
    <property type="match status" value="1"/>
</dbReference>
<comment type="subcellular location">
    <subcellularLocation>
        <location evidence="1">Cell membrane</location>
        <topology evidence="1">Multi-pass membrane protein</topology>
    </subcellularLocation>
</comment>
<keyword evidence="7" id="KW-0418">Kinase</keyword>
<keyword evidence="9 12" id="KW-1133">Transmembrane helix</keyword>
<dbReference type="CDD" id="cd00130">
    <property type="entry name" value="PAS"/>
    <property type="match status" value="1"/>
</dbReference>
<dbReference type="SUPFAM" id="SSF55073">
    <property type="entry name" value="Nucleotide cyclase"/>
    <property type="match status" value="1"/>
</dbReference>
<dbReference type="SMART" id="SM00091">
    <property type="entry name" value="PAS"/>
    <property type="match status" value="2"/>
</dbReference>
<keyword evidence="3" id="KW-0597">Phosphoprotein</keyword>
<accession>A0ABP9RBC6</accession>
<evidence type="ECO:0000313" key="17">
    <source>
        <dbReference type="EMBL" id="GAA5174028.1"/>
    </source>
</evidence>
<dbReference type="InterPro" id="IPR035965">
    <property type="entry name" value="PAS-like_dom_sf"/>
</dbReference>
<dbReference type="Pfam" id="PF02743">
    <property type="entry name" value="dCache_1"/>
    <property type="match status" value="1"/>
</dbReference>
<dbReference type="PROSITE" id="PS50885">
    <property type="entry name" value="HAMP"/>
    <property type="match status" value="1"/>
</dbReference>
<dbReference type="PANTHER" id="PTHR46663">
    <property type="entry name" value="DIGUANYLATE CYCLASE DGCT-RELATED"/>
    <property type="match status" value="1"/>
</dbReference>
<evidence type="ECO:0000256" key="4">
    <source>
        <dbReference type="ARBA" id="ARBA00022679"/>
    </source>
</evidence>
<dbReference type="InterPro" id="IPR029787">
    <property type="entry name" value="Nucleotide_cyclase"/>
</dbReference>
<dbReference type="PROSITE" id="PS50113">
    <property type="entry name" value="PAC"/>
    <property type="match status" value="1"/>
</dbReference>
<gene>
    <name evidence="17" type="ORF">GCM10023342_14040</name>
</gene>
<proteinExistence type="predicted"/>
<dbReference type="InterPro" id="IPR013655">
    <property type="entry name" value="PAS_fold_3"/>
</dbReference>
<dbReference type="InterPro" id="IPR033479">
    <property type="entry name" value="dCache_1"/>
</dbReference>
<dbReference type="Pfam" id="PF00990">
    <property type="entry name" value="GGDEF"/>
    <property type="match status" value="1"/>
</dbReference>
<dbReference type="RefSeq" id="WP_051907509.1">
    <property type="nucleotide sequence ID" value="NZ_BAABKI010000015.1"/>
</dbReference>
<feature type="domain" description="PAS" evidence="13">
    <location>
        <begin position="379"/>
        <end position="449"/>
    </location>
</feature>
<comment type="caution">
    <text evidence="17">The sequence shown here is derived from an EMBL/GenBank/DDBJ whole genome shotgun (WGS) entry which is preliminary data.</text>
</comment>
<dbReference type="InterPro" id="IPR001610">
    <property type="entry name" value="PAC"/>
</dbReference>
<dbReference type="EMBL" id="BAABKI010000015">
    <property type="protein sequence ID" value="GAA5174028.1"/>
    <property type="molecule type" value="Genomic_DNA"/>
</dbReference>
<dbReference type="SUPFAM" id="SSF103190">
    <property type="entry name" value="Sensory domain-like"/>
    <property type="match status" value="1"/>
</dbReference>
<feature type="domain" description="HAMP" evidence="15">
    <location>
        <begin position="322"/>
        <end position="374"/>
    </location>
</feature>
<dbReference type="InterPro" id="IPR043128">
    <property type="entry name" value="Rev_trsase/Diguanyl_cyclase"/>
</dbReference>
<dbReference type="CDD" id="cd01949">
    <property type="entry name" value="GGDEF"/>
    <property type="match status" value="1"/>
</dbReference>
<evidence type="ECO:0000256" key="12">
    <source>
        <dbReference type="SAM" id="Phobius"/>
    </source>
</evidence>
<dbReference type="Gene3D" id="6.10.340.10">
    <property type="match status" value="1"/>
</dbReference>
<sequence length="669" mass="74920">MKSWKREPVKRVLQLFGAGIKSMHKRLLLGLALGWIAIVFALLVSTWFTGQRQIREVNDNHLKYEATLIAERVENDLSLRLDALQRLGRTLDPSMVDNPAYLNAKLEQNVLLGMVDTLVVINAQGRIVSGSPYQPKMYGVDVSDRTYFQFQRQVGRPYVSEPFINRVTQSPVVMLAVPLRDGGGEFIGMVGGVVNILNGSLFDRLRRIRIGDEGYAIIATASGRILVHPNSSWIFKSAPSAEQNPWLDLALSGWEGTALGPTANGDIALQAYEQVWLANWVVGVFLPRDQAYAPLEWFVRHLWLVGGVTVLVMLALLWWLLNQALRPLQSLERQIEAVGEGHRDFVAVDTRALEIQRVADTFNRVAQSRRDAESRLHDRQAFLDAVLASSPVGMFVYGLDGEIRYVNPAMVEMTGYSLEQFRSRGHAERAHPDDRDDVADLWRSSLSSGRDFQRQYRYLKANGEVIWVESHATLVRMESGAPLGFVGTLKDITEHQQVAALQRWEAEHDPLTGLLNRRGFERRLDEALADWLKGRVVAALILFDLDHFKPINDEGGHALGDEMLKMIADAIGTKVRKSDFLARYGGDEFAVLMPGCGLEQARQTAEALRRAVEALSVEHAGKRYSVTLSLGVTDLQDDDSDSDHPMRRADQASYLAKEQGRNCIVVTDT</sequence>
<dbReference type="InterPro" id="IPR029151">
    <property type="entry name" value="Sensor-like_sf"/>
</dbReference>
<dbReference type="NCBIfam" id="TIGR00229">
    <property type="entry name" value="sensory_box"/>
    <property type="match status" value="1"/>
</dbReference>
<dbReference type="SMART" id="SM00086">
    <property type="entry name" value="PAC"/>
    <property type="match status" value="1"/>
</dbReference>
<evidence type="ECO:0000259" key="14">
    <source>
        <dbReference type="PROSITE" id="PS50113"/>
    </source>
</evidence>
<evidence type="ECO:0000256" key="7">
    <source>
        <dbReference type="ARBA" id="ARBA00022777"/>
    </source>
</evidence>
<feature type="transmembrane region" description="Helical" evidence="12">
    <location>
        <begin position="27"/>
        <end position="48"/>
    </location>
</feature>
<dbReference type="CDD" id="cd18774">
    <property type="entry name" value="PDC2_HK_sensor"/>
    <property type="match status" value="1"/>
</dbReference>
<evidence type="ECO:0000256" key="1">
    <source>
        <dbReference type="ARBA" id="ARBA00004651"/>
    </source>
</evidence>
<evidence type="ECO:0000259" key="16">
    <source>
        <dbReference type="PROSITE" id="PS50887"/>
    </source>
</evidence>
<name>A0ABP9RBC6_9GAMM</name>
<evidence type="ECO:0000259" key="13">
    <source>
        <dbReference type="PROSITE" id="PS50112"/>
    </source>
</evidence>
<dbReference type="PROSITE" id="PS50887">
    <property type="entry name" value="GGDEF"/>
    <property type="match status" value="1"/>
</dbReference>
<evidence type="ECO:0000256" key="11">
    <source>
        <dbReference type="ARBA" id="ARBA00023136"/>
    </source>
</evidence>
<dbReference type="Pfam" id="PF08447">
    <property type="entry name" value="PAS_3"/>
    <property type="match status" value="1"/>
</dbReference>
<evidence type="ECO:0008006" key="19">
    <source>
        <dbReference type="Google" id="ProtNLM"/>
    </source>
</evidence>
<evidence type="ECO:0000256" key="5">
    <source>
        <dbReference type="ARBA" id="ARBA00022692"/>
    </source>
</evidence>
<organism evidence="17 18">
    <name type="scientific">Modicisalibacter zincidurans</name>
    <dbReference type="NCBI Taxonomy" id="1178777"/>
    <lineage>
        <taxon>Bacteria</taxon>
        <taxon>Pseudomonadati</taxon>
        <taxon>Pseudomonadota</taxon>
        <taxon>Gammaproteobacteria</taxon>
        <taxon>Oceanospirillales</taxon>
        <taxon>Halomonadaceae</taxon>
        <taxon>Modicisalibacter</taxon>
    </lineage>
</organism>
<feature type="domain" description="PAC" evidence="14">
    <location>
        <begin position="452"/>
        <end position="504"/>
    </location>
</feature>
<keyword evidence="10" id="KW-0902">Two-component regulatory system</keyword>
<dbReference type="Gene3D" id="3.30.450.20">
    <property type="entry name" value="PAS domain"/>
    <property type="match status" value="2"/>
</dbReference>
<dbReference type="InterPro" id="IPR000160">
    <property type="entry name" value="GGDEF_dom"/>
</dbReference>
<reference evidence="18" key="1">
    <citation type="journal article" date="2019" name="Int. J. Syst. Evol. Microbiol.">
        <title>The Global Catalogue of Microorganisms (GCM) 10K type strain sequencing project: providing services to taxonomists for standard genome sequencing and annotation.</title>
        <authorList>
            <consortium name="The Broad Institute Genomics Platform"/>
            <consortium name="The Broad Institute Genome Sequencing Center for Infectious Disease"/>
            <person name="Wu L."/>
            <person name="Ma J."/>
        </authorList>
    </citation>
    <scope>NUCLEOTIDE SEQUENCE [LARGE SCALE GENOMIC DNA]</scope>
    <source>
        <strain evidence="18">JCM 18472</strain>
    </source>
</reference>
<evidence type="ECO:0000256" key="6">
    <source>
        <dbReference type="ARBA" id="ARBA00022741"/>
    </source>
</evidence>
<dbReference type="InterPro" id="IPR052163">
    <property type="entry name" value="DGC-Regulatory_Protein"/>
</dbReference>
<dbReference type="SMART" id="SM00267">
    <property type="entry name" value="GGDEF"/>
    <property type="match status" value="1"/>
</dbReference>
<evidence type="ECO:0000256" key="3">
    <source>
        <dbReference type="ARBA" id="ARBA00022553"/>
    </source>
</evidence>
<dbReference type="InterPro" id="IPR003660">
    <property type="entry name" value="HAMP_dom"/>
</dbReference>
<feature type="domain" description="GGDEF" evidence="16">
    <location>
        <begin position="536"/>
        <end position="669"/>
    </location>
</feature>
<dbReference type="InterPro" id="IPR000700">
    <property type="entry name" value="PAS-assoc_C"/>
</dbReference>
<dbReference type="NCBIfam" id="TIGR00254">
    <property type="entry name" value="GGDEF"/>
    <property type="match status" value="1"/>
</dbReference>
<evidence type="ECO:0000256" key="9">
    <source>
        <dbReference type="ARBA" id="ARBA00022989"/>
    </source>
</evidence>
<dbReference type="Gene3D" id="3.30.70.270">
    <property type="match status" value="1"/>
</dbReference>
<keyword evidence="4" id="KW-0808">Transferase</keyword>
<evidence type="ECO:0000256" key="8">
    <source>
        <dbReference type="ARBA" id="ARBA00022840"/>
    </source>
</evidence>
<dbReference type="InterPro" id="IPR000014">
    <property type="entry name" value="PAS"/>
</dbReference>
<dbReference type="SUPFAM" id="SSF55785">
    <property type="entry name" value="PYP-like sensor domain (PAS domain)"/>
    <property type="match status" value="1"/>
</dbReference>
<evidence type="ECO:0000256" key="10">
    <source>
        <dbReference type="ARBA" id="ARBA00023012"/>
    </source>
</evidence>
<keyword evidence="11 12" id="KW-0472">Membrane</keyword>
<evidence type="ECO:0000256" key="2">
    <source>
        <dbReference type="ARBA" id="ARBA00022475"/>
    </source>
</evidence>
<keyword evidence="2" id="KW-1003">Cell membrane</keyword>